<evidence type="ECO:0000256" key="8">
    <source>
        <dbReference type="HAMAP-Rule" id="MF_00316"/>
    </source>
</evidence>
<dbReference type="InterPro" id="IPR013482">
    <property type="entry name" value="Molybde_CF_guanTrfase"/>
</dbReference>
<feature type="domain" description="MobA-like NTP transferase" evidence="9">
    <location>
        <begin position="7"/>
        <end position="163"/>
    </location>
</feature>
<keyword evidence="4 8" id="KW-0547">Nucleotide-binding</keyword>
<keyword evidence="1 8" id="KW-0963">Cytoplasm</keyword>
<dbReference type="SUPFAM" id="SSF53448">
    <property type="entry name" value="Nucleotide-diphospho-sugar transferases"/>
    <property type="match status" value="1"/>
</dbReference>
<keyword evidence="11" id="KW-1185">Reference proteome</keyword>
<evidence type="ECO:0000256" key="3">
    <source>
        <dbReference type="ARBA" id="ARBA00022723"/>
    </source>
</evidence>
<evidence type="ECO:0000256" key="1">
    <source>
        <dbReference type="ARBA" id="ARBA00022490"/>
    </source>
</evidence>
<evidence type="ECO:0000313" key="10">
    <source>
        <dbReference type="EMBL" id="MET3660027.1"/>
    </source>
</evidence>
<evidence type="ECO:0000256" key="4">
    <source>
        <dbReference type="ARBA" id="ARBA00022741"/>
    </source>
</evidence>
<evidence type="ECO:0000256" key="2">
    <source>
        <dbReference type="ARBA" id="ARBA00022679"/>
    </source>
</evidence>
<feature type="binding site" evidence="8">
    <location>
        <position position="69"/>
    </location>
    <ligand>
        <name>GTP</name>
        <dbReference type="ChEBI" id="CHEBI:37565"/>
    </ligand>
</feature>
<keyword evidence="7 8" id="KW-0501">Molybdenum cofactor biosynthesis</keyword>
<keyword evidence="6 8" id="KW-0342">GTP-binding</keyword>
<name>A0ABV2KG14_9HYPH</name>
<keyword evidence="5 8" id="KW-0460">Magnesium</keyword>
<accession>A0ABV2KG14</accession>
<dbReference type="PANTHER" id="PTHR19136:SF81">
    <property type="entry name" value="MOLYBDENUM COFACTOR GUANYLYLTRANSFERASE"/>
    <property type="match status" value="1"/>
</dbReference>
<reference evidence="10 11" key="1">
    <citation type="submission" date="2024-06" db="EMBL/GenBank/DDBJ databases">
        <title>Genomic Encyclopedia of Type Strains, Phase IV (KMG-IV): sequencing the most valuable type-strain genomes for metagenomic binning, comparative biology and taxonomic classification.</title>
        <authorList>
            <person name="Goeker M."/>
        </authorList>
    </citation>
    <scope>NUCLEOTIDE SEQUENCE [LARGE SCALE GENOMIC DNA]</scope>
    <source>
        <strain evidence="10 11">DSM 19730</strain>
    </source>
</reference>
<keyword evidence="2 8" id="KW-0808">Transferase</keyword>
<dbReference type="NCBIfam" id="TIGR02665">
    <property type="entry name" value="molyb_mobA"/>
    <property type="match status" value="1"/>
</dbReference>
<dbReference type="PANTHER" id="PTHR19136">
    <property type="entry name" value="MOLYBDENUM COFACTOR GUANYLYLTRANSFERASE"/>
    <property type="match status" value="1"/>
</dbReference>
<comment type="similarity">
    <text evidence="8">Belongs to the MobA family.</text>
</comment>
<dbReference type="CDD" id="cd02503">
    <property type="entry name" value="MobA"/>
    <property type="match status" value="1"/>
</dbReference>
<dbReference type="Proteomes" id="UP001549143">
    <property type="component" value="Unassembled WGS sequence"/>
</dbReference>
<comment type="caution">
    <text evidence="10">The sequence shown here is derived from an EMBL/GenBank/DDBJ whole genome shotgun (WGS) entry which is preliminary data.</text>
</comment>
<dbReference type="InterPro" id="IPR025877">
    <property type="entry name" value="MobA-like_NTP_Trfase"/>
</dbReference>
<dbReference type="EC" id="2.7.7.77" evidence="8"/>
<sequence>MPDSIAGIILAGGLSSRMGGGDKPLLELNGKPVLHHIIGRISPQVGALALNANGDLDRFAAFGLPVLPDTTPGFPGPLAGVLAGLEWIEAQQTHQALVTVAGDTPFLPFDLVARLSAARSNNPQAIAIAGSGGRDHPVFGLWPAGMSAPLRSYLIGGGRKVLDFIRSRPFVSVNFDAHDGIDPFFNINTPDDLAEARRLITESHE</sequence>
<dbReference type="EMBL" id="JBEPMN010000001">
    <property type="protein sequence ID" value="MET3660027.1"/>
    <property type="molecule type" value="Genomic_DNA"/>
</dbReference>
<dbReference type="Gene3D" id="3.90.550.10">
    <property type="entry name" value="Spore Coat Polysaccharide Biosynthesis Protein SpsA, Chain A"/>
    <property type="match status" value="1"/>
</dbReference>
<evidence type="ECO:0000256" key="6">
    <source>
        <dbReference type="ARBA" id="ARBA00023134"/>
    </source>
</evidence>
<dbReference type="InterPro" id="IPR029044">
    <property type="entry name" value="Nucleotide-diphossugar_trans"/>
</dbReference>
<proteinExistence type="inferred from homology"/>
<keyword evidence="3 8" id="KW-0479">Metal-binding</keyword>
<evidence type="ECO:0000313" key="11">
    <source>
        <dbReference type="Proteomes" id="UP001549143"/>
    </source>
</evidence>
<feature type="binding site" evidence="8">
    <location>
        <position position="103"/>
    </location>
    <ligand>
        <name>GTP</name>
        <dbReference type="ChEBI" id="CHEBI:37565"/>
    </ligand>
</feature>
<feature type="binding site" evidence="8">
    <location>
        <position position="23"/>
    </location>
    <ligand>
        <name>GTP</name>
        <dbReference type="ChEBI" id="CHEBI:37565"/>
    </ligand>
</feature>
<comment type="subunit">
    <text evidence="8">Monomer.</text>
</comment>
<comment type="subcellular location">
    <subcellularLocation>
        <location evidence="8">Cytoplasm</location>
    </subcellularLocation>
</comment>
<gene>
    <name evidence="8" type="primary">mobA</name>
    <name evidence="10" type="ORF">ABID44_000327</name>
</gene>
<dbReference type="Pfam" id="PF12804">
    <property type="entry name" value="NTP_transf_3"/>
    <property type="match status" value="1"/>
</dbReference>
<comment type="catalytic activity">
    <reaction evidence="8">
        <text>Mo-molybdopterin + GTP + H(+) = Mo-molybdopterin guanine dinucleotide + diphosphate</text>
        <dbReference type="Rhea" id="RHEA:34243"/>
        <dbReference type="ChEBI" id="CHEBI:15378"/>
        <dbReference type="ChEBI" id="CHEBI:33019"/>
        <dbReference type="ChEBI" id="CHEBI:37565"/>
        <dbReference type="ChEBI" id="CHEBI:71302"/>
        <dbReference type="ChEBI" id="CHEBI:71310"/>
        <dbReference type="EC" id="2.7.7.77"/>
    </reaction>
</comment>
<feature type="binding site" evidence="8">
    <location>
        <position position="51"/>
    </location>
    <ligand>
        <name>GTP</name>
        <dbReference type="ChEBI" id="CHEBI:37565"/>
    </ligand>
</feature>
<comment type="cofactor">
    <cofactor evidence="8">
        <name>Mg(2+)</name>
        <dbReference type="ChEBI" id="CHEBI:18420"/>
    </cofactor>
</comment>
<feature type="binding site" evidence="8">
    <location>
        <position position="103"/>
    </location>
    <ligand>
        <name>Mg(2+)</name>
        <dbReference type="ChEBI" id="CHEBI:18420"/>
    </ligand>
</feature>
<comment type="function">
    <text evidence="8">Transfers a GMP moiety from GTP to Mo-molybdopterin (Mo-MPT) cofactor (Moco or molybdenum cofactor) to form Mo-molybdopterin guanine dinucleotide (Mo-MGD) cofactor.</text>
</comment>
<comment type="domain">
    <text evidence="8">The N-terminal domain determines nucleotide recognition and specific binding, while the C-terminal domain determines the specific binding to the target protein.</text>
</comment>
<evidence type="ECO:0000259" key="9">
    <source>
        <dbReference type="Pfam" id="PF12804"/>
    </source>
</evidence>
<organism evidence="10 11">
    <name type="scientific">Aquamicrobium ahrensii</name>
    <dbReference type="NCBI Taxonomy" id="469551"/>
    <lineage>
        <taxon>Bacteria</taxon>
        <taxon>Pseudomonadati</taxon>
        <taxon>Pseudomonadota</taxon>
        <taxon>Alphaproteobacteria</taxon>
        <taxon>Hyphomicrobiales</taxon>
        <taxon>Phyllobacteriaceae</taxon>
        <taxon>Aquamicrobium</taxon>
    </lineage>
</organism>
<keyword evidence="10" id="KW-0548">Nucleotidyltransferase</keyword>
<protein>
    <recommendedName>
        <fullName evidence="8">Molybdenum cofactor guanylyltransferase</fullName>
        <shortName evidence="8">MoCo guanylyltransferase</shortName>
        <ecNumber evidence="8">2.7.7.77</ecNumber>
    </recommendedName>
    <alternativeName>
        <fullName evidence="8">GTP:molybdopterin guanylyltransferase</fullName>
    </alternativeName>
    <alternativeName>
        <fullName evidence="8">Mo-MPT guanylyltransferase</fullName>
    </alternativeName>
    <alternativeName>
        <fullName evidence="8">Molybdopterin guanylyltransferase</fullName>
    </alternativeName>
    <alternativeName>
        <fullName evidence="8">Molybdopterin-guanine dinucleotide synthase</fullName>
        <shortName evidence="8">MGD synthase</shortName>
    </alternativeName>
</protein>
<dbReference type="GO" id="GO:0061603">
    <property type="term" value="F:molybdenum cofactor guanylyltransferase activity"/>
    <property type="evidence" value="ECO:0007669"/>
    <property type="project" value="UniProtKB-EC"/>
</dbReference>
<evidence type="ECO:0000256" key="5">
    <source>
        <dbReference type="ARBA" id="ARBA00022842"/>
    </source>
</evidence>
<dbReference type="RefSeq" id="WP_354149939.1">
    <property type="nucleotide sequence ID" value="NZ_JBEPMN010000001.1"/>
</dbReference>
<feature type="binding site" evidence="8">
    <location>
        <begin position="10"/>
        <end position="12"/>
    </location>
    <ligand>
        <name>GTP</name>
        <dbReference type="ChEBI" id="CHEBI:37565"/>
    </ligand>
</feature>
<evidence type="ECO:0000256" key="7">
    <source>
        <dbReference type="ARBA" id="ARBA00023150"/>
    </source>
</evidence>
<dbReference type="HAMAP" id="MF_00316">
    <property type="entry name" value="MobA"/>
    <property type="match status" value="1"/>
</dbReference>